<dbReference type="InterPro" id="IPR000326">
    <property type="entry name" value="PAP2/HPO"/>
</dbReference>
<name>A0A2P4R4D1_9LACO</name>
<evidence type="ECO:0000256" key="1">
    <source>
        <dbReference type="SAM" id="Phobius"/>
    </source>
</evidence>
<dbReference type="Gene3D" id="1.20.144.10">
    <property type="entry name" value="Phosphatidic acid phosphatase type 2/haloperoxidase"/>
    <property type="match status" value="2"/>
</dbReference>
<accession>A0A2P4R4D1</accession>
<dbReference type="AlphaFoldDB" id="A0A2P4R4D1"/>
<dbReference type="PANTHER" id="PTHR14969">
    <property type="entry name" value="SPHINGOSINE-1-PHOSPHATE PHOSPHOHYDROLASE"/>
    <property type="match status" value="1"/>
</dbReference>
<feature type="transmembrane region" description="Helical" evidence="1">
    <location>
        <begin position="14"/>
        <end position="35"/>
    </location>
</feature>
<feature type="transmembrane region" description="Helical" evidence="1">
    <location>
        <begin position="56"/>
        <end position="82"/>
    </location>
</feature>
<organism evidence="3">
    <name type="scientific">Companilactobacillus formosensis</name>
    <dbReference type="NCBI Taxonomy" id="1617889"/>
    <lineage>
        <taxon>Bacteria</taxon>
        <taxon>Bacillati</taxon>
        <taxon>Bacillota</taxon>
        <taxon>Bacilli</taxon>
        <taxon>Lactobacillales</taxon>
        <taxon>Lactobacillaceae</taxon>
        <taxon>Companilactobacillus</taxon>
    </lineage>
</organism>
<dbReference type="CDD" id="cd03392">
    <property type="entry name" value="PAP2_like_2"/>
    <property type="match status" value="1"/>
</dbReference>
<gene>
    <name evidence="3" type="ORF">C2R26_10200</name>
</gene>
<evidence type="ECO:0000259" key="2">
    <source>
        <dbReference type="SMART" id="SM00014"/>
    </source>
</evidence>
<dbReference type="Pfam" id="PF01569">
    <property type="entry name" value="PAP2"/>
    <property type="match status" value="1"/>
</dbReference>
<feature type="transmembrane region" description="Helical" evidence="1">
    <location>
        <begin position="158"/>
        <end position="177"/>
    </location>
</feature>
<keyword evidence="1" id="KW-0472">Membrane</keyword>
<sequence length="219" mass="24752">MLFSNDKNQGIKSFSWLLAFTFLLIAVGMRAKWLINLDSMLQRITTIAGDSSMAKFFEFITFFGSPMIVLLLSVVLIIYFLIKKESVTSLWIAFTILGGDALAFIIKETVQRPRPSNIIGGDTGYSFPSGHVFGTMILVMLIVKIVVPRLKSYENIFLLKNISGLWLLIVIISRICLRSHYPSDAVGSIFLAIGWWNFSEVLYLRYYDLASQVISKLKS</sequence>
<dbReference type="SMART" id="SM00014">
    <property type="entry name" value="acidPPc"/>
    <property type="match status" value="1"/>
</dbReference>
<feature type="transmembrane region" description="Helical" evidence="1">
    <location>
        <begin position="88"/>
        <end position="106"/>
    </location>
</feature>
<feature type="domain" description="Phosphatidic acid phosphatase type 2/haloperoxidase" evidence="2">
    <location>
        <begin position="89"/>
        <end position="200"/>
    </location>
</feature>
<keyword evidence="1" id="KW-0812">Transmembrane</keyword>
<protein>
    <submittedName>
        <fullName evidence="3">PAP2 family protein</fullName>
    </submittedName>
</protein>
<dbReference type="EMBL" id="PPWZ01000084">
    <property type="protein sequence ID" value="POH36093.1"/>
    <property type="molecule type" value="Genomic_DNA"/>
</dbReference>
<comment type="caution">
    <text evidence="3">The sequence shown here is derived from an EMBL/GenBank/DDBJ whole genome shotgun (WGS) entry which is preliminary data.</text>
</comment>
<keyword evidence="1" id="KW-1133">Transmembrane helix</keyword>
<dbReference type="InterPro" id="IPR036938">
    <property type="entry name" value="PAP2/HPO_sf"/>
</dbReference>
<feature type="transmembrane region" description="Helical" evidence="1">
    <location>
        <begin position="127"/>
        <end position="146"/>
    </location>
</feature>
<reference evidence="3" key="1">
    <citation type="submission" date="2018-01" db="EMBL/GenBank/DDBJ databases">
        <title>Genome sequnecing of Lactobacillus formosensis KACC 18721.</title>
        <authorList>
            <person name="Kim S.-J."/>
            <person name="Heo J."/>
        </authorList>
    </citation>
    <scope>NUCLEOTIDE SEQUENCE</scope>
    <source>
        <strain evidence="3">KACC 18721</strain>
    </source>
</reference>
<dbReference type="SUPFAM" id="SSF48317">
    <property type="entry name" value="Acid phosphatase/Vanadium-dependent haloperoxidase"/>
    <property type="match status" value="1"/>
</dbReference>
<proteinExistence type="predicted"/>
<dbReference type="PANTHER" id="PTHR14969:SF13">
    <property type="entry name" value="AT30094P"/>
    <property type="match status" value="1"/>
</dbReference>
<feature type="transmembrane region" description="Helical" evidence="1">
    <location>
        <begin position="189"/>
        <end position="207"/>
    </location>
</feature>
<evidence type="ECO:0000313" key="3">
    <source>
        <dbReference type="EMBL" id="POH36093.1"/>
    </source>
</evidence>